<organism evidence="2 3">
    <name type="scientific">Candidatus Komeilibacteria bacterium RIFCSPLOWO2_01_FULL_52_15</name>
    <dbReference type="NCBI Taxonomy" id="1798551"/>
    <lineage>
        <taxon>Bacteria</taxon>
        <taxon>Candidatus Komeiliibacteriota</taxon>
    </lineage>
</organism>
<dbReference type="InterPro" id="IPR003768">
    <property type="entry name" value="ScpA"/>
</dbReference>
<evidence type="ECO:0000256" key="1">
    <source>
        <dbReference type="ARBA" id="ARBA00044777"/>
    </source>
</evidence>
<protein>
    <recommendedName>
        <fullName evidence="1">Segregation and condensation protein A</fullName>
    </recommendedName>
</protein>
<evidence type="ECO:0000313" key="3">
    <source>
        <dbReference type="Proteomes" id="UP000178248"/>
    </source>
</evidence>
<proteinExistence type="predicted"/>
<evidence type="ECO:0000313" key="2">
    <source>
        <dbReference type="EMBL" id="OGY91607.1"/>
    </source>
</evidence>
<dbReference type="InterPro" id="IPR023093">
    <property type="entry name" value="ScpA-like_C"/>
</dbReference>
<dbReference type="EMBL" id="MHKM01000016">
    <property type="protein sequence ID" value="OGY91607.1"/>
    <property type="molecule type" value="Genomic_DNA"/>
</dbReference>
<dbReference type="Proteomes" id="UP000178248">
    <property type="component" value="Unassembled WGS sequence"/>
</dbReference>
<dbReference type="PANTHER" id="PTHR33969:SF2">
    <property type="entry name" value="SEGREGATION AND CONDENSATION PROTEIN A"/>
    <property type="match status" value="1"/>
</dbReference>
<comment type="caution">
    <text evidence="2">The sequence shown here is derived from an EMBL/GenBank/DDBJ whole genome shotgun (WGS) entry which is preliminary data.</text>
</comment>
<reference evidence="2 3" key="1">
    <citation type="journal article" date="2016" name="Nat. Commun.">
        <title>Thousands of microbial genomes shed light on interconnected biogeochemical processes in an aquifer system.</title>
        <authorList>
            <person name="Anantharaman K."/>
            <person name="Brown C.T."/>
            <person name="Hug L.A."/>
            <person name="Sharon I."/>
            <person name="Castelle C.J."/>
            <person name="Probst A.J."/>
            <person name="Thomas B.C."/>
            <person name="Singh A."/>
            <person name="Wilkins M.J."/>
            <person name="Karaoz U."/>
            <person name="Brodie E.L."/>
            <person name="Williams K.H."/>
            <person name="Hubbard S.S."/>
            <person name="Banfield J.F."/>
        </authorList>
    </citation>
    <scope>NUCLEOTIDE SEQUENCE [LARGE SCALE GENOMIC DNA]</scope>
</reference>
<accession>A0A1G2BTP2</accession>
<dbReference type="AlphaFoldDB" id="A0A1G2BTP2"/>
<dbReference type="PANTHER" id="PTHR33969">
    <property type="entry name" value="SEGREGATION AND CONDENSATION PROTEIN A"/>
    <property type="match status" value="1"/>
</dbReference>
<dbReference type="Pfam" id="PF02616">
    <property type="entry name" value="SMC_ScpA"/>
    <property type="match status" value="1"/>
</dbReference>
<gene>
    <name evidence="2" type="ORF">A3B30_01315</name>
</gene>
<sequence length="232" mass="26741">MSYTFSLEQFEGPLDLLLKLIEEERLDITTISLAKVTDQYLAYIEREEELPPEEIADFLVVASKLIYIKSKYLLPSLELDEEEGEGLEEQLRLYREYYTASKVLTKMIGKKRFSYARTVPLRVPREQKFSPPTNVTLSVLSDAFKLVIGKLELILQLPKIILKKTVSIREKISLLTRAIERGIARFHELYDSSNKQDAIVSFLALLELMKLHSIAVRQDGLFSEIVISKIEQ</sequence>
<dbReference type="Gene3D" id="6.10.250.2410">
    <property type="match status" value="1"/>
</dbReference>
<name>A0A1G2BTP2_9BACT</name>
<dbReference type="Gene3D" id="1.10.10.580">
    <property type="entry name" value="Structural maintenance of chromosome 1. Chain E"/>
    <property type="match status" value="1"/>
</dbReference>
<dbReference type="STRING" id="1798551.A3B30_01315"/>